<sequence length="497" mass="53408">MPPDLKKRALLVKRYITMASSCLCMAAAGSLFSFSVISGDIKKQLSYTASDLSLVSGIGNSSIYISCLLIGPLYDYIGANWTMLCGVILYSFGYALMYLAYIGKISGSAGWMAVYYFIVGMGSTCGYIAGIAINVKNFGATSYLGMVIGILLLFYGLSGTIYSQVYHGLFLGNTSGFLLFLAVSVAVVNMISTFTFFEAPVPVLVPEAIVVEERPSTETLTEVIRDMEVVEDVRDMSMQGSLQRRRCSNSTITSGADSFLKVTGRSAGGVGGTVRSRRATSQTEVSLSPVQILKTPIFWIFSCGYIFMQGLTYISNFLLILQAARGADASASDVAYQNATHMTIISVFQSLGRLFFAVGLDWLPPINQWKTDRSALFLVTQVLVLLPSIILACGATSDAWFYFSSICIGFGFGGGGACFPVLTKDYFGTKFYGTACGFVMAAVPLGVLLSNQVFGLFYDKKADSAGNCYSSECYSKAFGVLSGIECIALVACITLLV</sequence>
<dbReference type="OrthoDB" id="410267at2759"/>
<keyword evidence="3 5" id="KW-1133">Transmembrane helix</keyword>
<feature type="transmembrane region" description="Helical" evidence="5">
    <location>
        <begin position="54"/>
        <end position="74"/>
    </location>
</feature>
<feature type="transmembrane region" description="Helical" evidence="5">
    <location>
        <begin position="142"/>
        <end position="165"/>
    </location>
</feature>
<dbReference type="STRING" id="329046.A0A1Y2C9M5"/>
<evidence type="ECO:0000256" key="1">
    <source>
        <dbReference type="ARBA" id="ARBA00004141"/>
    </source>
</evidence>
<name>A0A1Y2C9M5_9FUNG</name>
<feature type="transmembrane region" description="Helical" evidence="5">
    <location>
        <begin position="81"/>
        <end position="101"/>
    </location>
</feature>
<dbReference type="GO" id="GO:0022857">
    <property type="term" value="F:transmembrane transporter activity"/>
    <property type="evidence" value="ECO:0007669"/>
    <property type="project" value="InterPro"/>
</dbReference>
<evidence type="ECO:0000256" key="4">
    <source>
        <dbReference type="ARBA" id="ARBA00023136"/>
    </source>
</evidence>
<keyword evidence="7" id="KW-1185">Reference proteome</keyword>
<evidence type="ECO:0000256" key="5">
    <source>
        <dbReference type="SAM" id="Phobius"/>
    </source>
</evidence>
<organism evidence="6 7">
    <name type="scientific">Rhizoclosmatium globosum</name>
    <dbReference type="NCBI Taxonomy" id="329046"/>
    <lineage>
        <taxon>Eukaryota</taxon>
        <taxon>Fungi</taxon>
        <taxon>Fungi incertae sedis</taxon>
        <taxon>Chytridiomycota</taxon>
        <taxon>Chytridiomycota incertae sedis</taxon>
        <taxon>Chytridiomycetes</taxon>
        <taxon>Chytridiales</taxon>
        <taxon>Chytriomycetaceae</taxon>
        <taxon>Rhizoclosmatium</taxon>
    </lineage>
</organism>
<evidence type="ECO:0000313" key="6">
    <source>
        <dbReference type="EMBL" id="ORY43738.1"/>
    </source>
</evidence>
<keyword evidence="4 5" id="KW-0472">Membrane</keyword>
<protein>
    <submittedName>
        <fullName evidence="6">MFS general substrate transporter</fullName>
    </submittedName>
</protein>
<dbReference type="Proteomes" id="UP000193642">
    <property type="component" value="Unassembled WGS sequence"/>
</dbReference>
<gene>
    <name evidence="6" type="ORF">BCR33DRAFT_697946</name>
</gene>
<feature type="transmembrane region" description="Helical" evidence="5">
    <location>
        <begin position="431"/>
        <end position="457"/>
    </location>
</feature>
<dbReference type="InterPro" id="IPR036259">
    <property type="entry name" value="MFS_trans_sf"/>
</dbReference>
<dbReference type="PANTHER" id="PTHR21576:SF158">
    <property type="entry name" value="RIBOSOMAL RNA-PROCESSING PROTEIN 12-LIKE CONSERVED DOMAIN-CONTAINING PROTEIN"/>
    <property type="match status" value="1"/>
</dbReference>
<dbReference type="GO" id="GO:0016020">
    <property type="term" value="C:membrane"/>
    <property type="evidence" value="ECO:0007669"/>
    <property type="project" value="UniProtKB-SubCell"/>
</dbReference>
<dbReference type="InterPro" id="IPR011701">
    <property type="entry name" value="MFS"/>
</dbReference>
<comment type="caution">
    <text evidence="6">The sequence shown here is derived from an EMBL/GenBank/DDBJ whole genome shotgun (WGS) entry which is preliminary data.</text>
</comment>
<feature type="transmembrane region" description="Helical" evidence="5">
    <location>
        <begin position="477"/>
        <end position="496"/>
    </location>
</feature>
<evidence type="ECO:0000313" key="7">
    <source>
        <dbReference type="Proteomes" id="UP000193642"/>
    </source>
</evidence>
<dbReference type="SUPFAM" id="SSF103473">
    <property type="entry name" value="MFS general substrate transporter"/>
    <property type="match status" value="1"/>
</dbReference>
<feature type="transmembrane region" description="Helical" evidence="5">
    <location>
        <begin position="399"/>
        <end position="419"/>
    </location>
</feature>
<dbReference type="AlphaFoldDB" id="A0A1Y2C9M5"/>
<proteinExistence type="predicted"/>
<dbReference type="EMBL" id="MCGO01000024">
    <property type="protein sequence ID" value="ORY43738.1"/>
    <property type="molecule type" value="Genomic_DNA"/>
</dbReference>
<feature type="transmembrane region" description="Helical" evidence="5">
    <location>
        <begin position="113"/>
        <end position="135"/>
    </location>
</feature>
<feature type="transmembrane region" description="Helical" evidence="5">
    <location>
        <begin position="177"/>
        <end position="197"/>
    </location>
</feature>
<evidence type="ECO:0000256" key="2">
    <source>
        <dbReference type="ARBA" id="ARBA00022692"/>
    </source>
</evidence>
<reference evidence="6 7" key="1">
    <citation type="submission" date="2016-07" db="EMBL/GenBank/DDBJ databases">
        <title>Pervasive Adenine N6-methylation of Active Genes in Fungi.</title>
        <authorList>
            <consortium name="DOE Joint Genome Institute"/>
            <person name="Mondo S.J."/>
            <person name="Dannebaum R.O."/>
            <person name="Kuo R.C."/>
            <person name="Labutti K."/>
            <person name="Haridas S."/>
            <person name="Kuo A."/>
            <person name="Salamov A."/>
            <person name="Ahrendt S.R."/>
            <person name="Lipzen A."/>
            <person name="Sullivan W."/>
            <person name="Andreopoulos W.B."/>
            <person name="Clum A."/>
            <person name="Lindquist E."/>
            <person name="Daum C."/>
            <person name="Ramamoorthy G.K."/>
            <person name="Gryganskyi A."/>
            <person name="Culley D."/>
            <person name="Magnuson J.K."/>
            <person name="James T.Y."/>
            <person name="O'Malley M.A."/>
            <person name="Stajich J.E."/>
            <person name="Spatafora J.W."/>
            <person name="Visel A."/>
            <person name="Grigoriev I.V."/>
        </authorList>
    </citation>
    <scope>NUCLEOTIDE SEQUENCE [LARGE SCALE GENOMIC DNA]</scope>
    <source>
        <strain evidence="6 7">JEL800</strain>
    </source>
</reference>
<feature type="transmembrane region" description="Helical" evidence="5">
    <location>
        <begin position="15"/>
        <end position="34"/>
    </location>
</feature>
<feature type="transmembrane region" description="Helical" evidence="5">
    <location>
        <begin position="297"/>
        <end position="321"/>
    </location>
</feature>
<evidence type="ECO:0000256" key="3">
    <source>
        <dbReference type="ARBA" id="ARBA00022989"/>
    </source>
</evidence>
<comment type="subcellular location">
    <subcellularLocation>
        <location evidence="1">Membrane</location>
        <topology evidence="1">Multi-pass membrane protein</topology>
    </subcellularLocation>
</comment>
<dbReference type="PANTHER" id="PTHR21576">
    <property type="entry name" value="UNCHARACTERIZED NODULIN-LIKE PROTEIN"/>
    <property type="match status" value="1"/>
</dbReference>
<dbReference type="Gene3D" id="1.20.1250.20">
    <property type="entry name" value="MFS general substrate transporter like domains"/>
    <property type="match status" value="1"/>
</dbReference>
<accession>A0A1Y2C9M5</accession>
<keyword evidence="2 5" id="KW-0812">Transmembrane</keyword>
<feature type="transmembrane region" description="Helical" evidence="5">
    <location>
        <begin position="375"/>
        <end position="393"/>
    </location>
</feature>
<dbReference type="Pfam" id="PF07690">
    <property type="entry name" value="MFS_1"/>
    <property type="match status" value="1"/>
</dbReference>